<dbReference type="SUPFAM" id="SSF46689">
    <property type="entry name" value="Homeodomain-like"/>
    <property type="match status" value="1"/>
</dbReference>
<organism evidence="5 6">
    <name type="scientific">Roseospira navarrensis</name>
    <dbReference type="NCBI Taxonomy" id="140058"/>
    <lineage>
        <taxon>Bacteria</taxon>
        <taxon>Pseudomonadati</taxon>
        <taxon>Pseudomonadota</taxon>
        <taxon>Alphaproteobacteria</taxon>
        <taxon>Rhodospirillales</taxon>
        <taxon>Rhodospirillaceae</taxon>
        <taxon>Roseospira</taxon>
    </lineage>
</organism>
<reference evidence="5 6" key="1">
    <citation type="submission" date="2019-10" db="EMBL/GenBank/DDBJ databases">
        <title>Draft whole-genome sequence of the purple nonsulfur photosynthetic bacterium Roseospira navarrensis DSM 15114.</title>
        <authorList>
            <person name="Kyndt J.A."/>
            <person name="Meyer T.E."/>
        </authorList>
    </citation>
    <scope>NUCLEOTIDE SEQUENCE [LARGE SCALE GENOMIC DNA]</scope>
    <source>
        <strain evidence="5 6">DSM 15114</strain>
    </source>
</reference>
<dbReference type="InterPro" id="IPR009057">
    <property type="entry name" value="Homeodomain-like_sf"/>
</dbReference>
<evidence type="ECO:0000313" key="6">
    <source>
        <dbReference type="Proteomes" id="UP000434582"/>
    </source>
</evidence>
<dbReference type="PANTHER" id="PTHR30055:SF226">
    <property type="entry name" value="HTH-TYPE TRANSCRIPTIONAL REGULATOR PKSA"/>
    <property type="match status" value="1"/>
</dbReference>
<sequence>MTNDEDPDGSAGPDDRPSPARRGRPPLDPETREARIHDALEQVVAEDGLRAATMSRIARAAGMSKRTLYTAYEGRDALFQAWVRRVRTSFVRPLPTHARALPLAERLRLLLWHEARQCLSDRRLAVLRAMVAEAPGHPDLARAFCREGFLAARQIVAD</sequence>
<dbReference type="Pfam" id="PF00440">
    <property type="entry name" value="TetR_N"/>
    <property type="match status" value="1"/>
</dbReference>
<name>A0A7X1ZIJ9_9PROT</name>
<dbReference type="Gene3D" id="1.10.357.10">
    <property type="entry name" value="Tetracycline Repressor, domain 2"/>
    <property type="match status" value="1"/>
</dbReference>
<dbReference type="PROSITE" id="PS50977">
    <property type="entry name" value="HTH_TETR_2"/>
    <property type="match status" value="1"/>
</dbReference>
<comment type="caution">
    <text evidence="5">The sequence shown here is derived from an EMBL/GenBank/DDBJ whole genome shotgun (WGS) entry which is preliminary data.</text>
</comment>
<dbReference type="RefSeq" id="WP_153346226.1">
    <property type="nucleotide sequence ID" value="NZ_WIVE01000070.1"/>
</dbReference>
<evidence type="ECO:0000313" key="5">
    <source>
        <dbReference type="EMBL" id="MQX38102.1"/>
    </source>
</evidence>
<dbReference type="Proteomes" id="UP000434582">
    <property type="component" value="Unassembled WGS sequence"/>
</dbReference>
<feature type="DNA-binding region" description="H-T-H motif" evidence="2">
    <location>
        <begin position="53"/>
        <end position="72"/>
    </location>
</feature>
<evidence type="ECO:0000256" key="3">
    <source>
        <dbReference type="SAM" id="MobiDB-lite"/>
    </source>
</evidence>
<evidence type="ECO:0000256" key="2">
    <source>
        <dbReference type="PROSITE-ProRule" id="PRU00335"/>
    </source>
</evidence>
<accession>A0A7X1ZIJ9</accession>
<feature type="region of interest" description="Disordered" evidence="3">
    <location>
        <begin position="1"/>
        <end position="32"/>
    </location>
</feature>
<protein>
    <submittedName>
        <fullName evidence="5">TetR family transcriptional regulator</fullName>
    </submittedName>
</protein>
<feature type="domain" description="HTH tetR-type" evidence="4">
    <location>
        <begin position="30"/>
        <end position="90"/>
    </location>
</feature>
<dbReference type="AlphaFoldDB" id="A0A7X1ZIJ9"/>
<dbReference type="InterPro" id="IPR001647">
    <property type="entry name" value="HTH_TetR"/>
</dbReference>
<dbReference type="PANTHER" id="PTHR30055">
    <property type="entry name" value="HTH-TYPE TRANSCRIPTIONAL REGULATOR RUTR"/>
    <property type="match status" value="1"/>
</dbReference>
<proteinExistence type="predicted"/>
<dbReference type="InterPro" id="IPR050109">
    <property type="entry name" value="HTH-type_TetR-like_transc_reg"/>
</dbReference>
<dbReference type="OrthoDB" id="5292901at2"/>
<evidence type="ECO:0000259" key="4">
    <source>
        <dbReference type="PROSITE" id="PS50977"/>
    </source>
</evidence>
<keyword evidence="6" id="KW-1185">Reference proteome</keyword>
<dbReference type="GO" id="GO:0000976">
    <property type="term" value="F:transcription cis-regulatory region binding"/>
    <property type="evidence" value="ECO:0007669"/>
    <property type="project" value="TreeGrafter"/>
</dbReference>
<dbReference type="GO" id="GO:0003700">
    <property type="term" value="F:DNA-binding transcription factor activity"/>
    <property type="evidence" value="ECO:0007669"/>
    <property type="project" value="TreeGrafter"/>
</dbReference>
<evidence type="ECO:0000256" key="1">
    <source>
        <dbReference type="ARBA" id="ARBA00023125"/>
    </source>
</evidence>
<gene>
    <name evidence="5" type="ORF">GHC57_16415</name>
</gene>
<keyword evidence="1 2" id="KW-0238">DNA-binding</keyword>
<dbReference type="EMBL" id="WIVE01000070">
    <property type="protein sequence ID" value="MQX38102.1"/>
    <property type="molecule type" value="Genomic_DNA"/>
</dbReference>